<keyword evidence="2" id="KW-1185">Reference proteome</keyword>
<dbReference type="InterPro" id="IPR010428">
    <property type="entry name" value="Zincin_1"/>
</dbReference>
<dbReference type="SUPFAM" id="SSF55486">
    <property type="entry name" value="Metalloproteases ('zincins'), catalytic domain"/>
    <property type="match status" value="1"/>
</dbReference>
<dbReference type="Proteomes" id="UP000616114">
    <property type="component" value="Unassembled WGS sequence"/>
</dbReference>
<dbReference type="AlphaFoldDB" id="A0A8J2XMM1"/>
<dbReference type="Pfam" id="PF06262">
    <property type="entry name" value="Zincin_1"/>
    <property type="match status" value="1"/>
</dbReference>
<evidence type="ECO:0000313" key="2">
    <source>
        <dbReference type="Proteomes" id="UP000616114"/>
    </source>
</evidence>
<evidence type="ECO:0000313" key="1">
    <source>
        <dbReference type="EMBL" id="GGA27996.1"/>
    </source>
</evidence>
<organism evidence="1 2">
    <name type="scientific">Sediminivirga luteola</name>
    <dbReference type="NCBI Taxonomy" id="1774748"/>
    <lineage>
        <taxon>Bacteria</taxon>
        <taxon>Bacillati</taxon>
        <taxon>Actinomycetota</taxon>
        <taxon>Actinomycetes</taxon>
        <taxon>Micrococcales</taxon>
        <taxon>Brevibacteriaceae</taxon>
        <taxon>Sediminivirga</taxon>
    </lineage>
</organism>
<dbReference type="CDD" id="cd12952">
    <property type="entry name" value="MMP_ACEL2062"/>
    <property type="match status" value="1"/>
</dbReference>
<dbReference type="EMBL" id="BMFY01000022">
    <property type="protein sequence ID" value="GGA27996.1"/>
    <property type="molecule type" value="Genomic_DNA"/>
</dbReference>
<proteinExistence type="predicted"/>
<name>A0A8J2XMM1_9MICO</name>
<reference evidence="1" key="1">
    <citation type="journal article" date="2014" name="Int. J. Syst. Evol. Microbiol.">
        <title>Complete genome sequence of Corynebacterium casei LMG S-19264T (=DSM 44701T), isolated from a smear-ripened cheese.</title>
        <authorList>
            <consortium name="US DOE Joint Genome Institute (JGI-PGF)"/>
            <person name="Walter F."/>
            <person name="Albersmeier A."/>
            <person name="Kalinowski J."/>
            <person name="Ruckert C."/>
        </authorList>
    </citation>
    <scope>NUCLEOTIDE SEQUENCE</scope>
    <source>
        <strain evidence="1">CGMCC 1.12785</strain>
    </source>
</reference>
<dbReference type="RefSeq" id="WP_188552014.1">
    <property type="nucleotide sequence ID" value="NZ_BMFY01000022.1"/>
</dbReference>
<comment type="caution">
    <text evidence="1">The sequence shown here is derived from an EMBL/GenBank/DDBJ whole genome shotgun (WGS) entry which is preliminary data.</text>
</comment>
<protein>
    <recommendedName>
        <fullName evidence="3">Zn-dependent protease with MMP-like domain</fullName>
    </recommendedName>
</protein>
<accession>A0A8J2XMM1</accession>
<gene>
    <name evidence="1" type="ORF">GCM10011333_33450</name>
</gene>
<dbReference type="Gene3D" id="3.30.2010.20">
    <property type="match status" value="1"/>
</dbReference>
<evidence type="ECO:0008006" key="3">
    <source>
        <dbReference type="Google" id="ProtNLM"/>
    </source>
</evidence>
<sequence>MENVSDEEFDAALEEALGILPVGIADHLDNIALFVDDDPPADMPGLLGLYEGTPLTERGAGWEFQLPDAVFLYKSSLIAYARDLEELRDEIAITIVHEIAHHHGIDDEKLHEWGWG</sequence>
<reference evidence="1" key="2">
    <citation type="submission" date="2020-09" db="EMBL/GenBank/DDBJ databases">
        <authorList>
            <person name="Sun Q."/>
            <person name="Zhou Y."/>
        </authorList>
    </citation>
    <scope>NUCLEOTIDE SEQUENCE</scope>
    <source>
        <strain evidence="1">CGMCC 1.12785</strain>
    </source>
</reference>
<dbReference type="InterPro" id="IPR038555">
    <property type="entry name" value="Zincin_1_sf"/>
</dbReference>